<gene>
    <name evidence="1" type="ORF">LTR32_000151</name>
</gene>
<evidence type="ECO:0000313" key="1">
    <source>
        <dbReference type="EMBL" id="KAK5148554.1"/>
    </source>
</evidence>
<dbReference type="SUPFAM" id="SSF55729">
    <property type="entry name" value="Acyl-CoA N-acyltransferases (Nat)"/>
    <property type="match status" value="1"/>
</dbReference>
<dbReference type="Proteomes" id="UP001308179">
    <property type="component" value="Unassembled WGS sequence"/>
</dbReference>
<dbReference type="Gene3D" id="3.40.630.30">
    <property type="match status" value="1"/>
</dbReference>
<name>A0ABR0LGT0_9PEZI</name>
<proteinExistence type="predicted"/>
<dbReference type="PANTHER" id="PTHR42791:SF16">
    <property type="entry name" value="N-ACETYLTRANSFERASE DOMAIN-CONTAINING PROTEIN"/>
    <property type="match status" value="1"/>
</dbReference>
<sequence length="278" mass="32268">MDNEESMEVSTSSRRRRPYSNCFFRTANADEYELLARILMNAFLLNWDVNWWQDLSSPLNPVKTEDFDAEELTSAQKTRLNFYRGVLNFVSLIGGTTSVAVPLGSERAVAVICWLPPNIRPSLWSLTTSRFLWNCLGFGPFGLYHFWYFEETCKSIWRHLEAQIAYRQAEGAYVQILATDPIHAGEGYSEALLRWQVEQHQRGLPNAPIFLETVADYSQRVYERVGFKELARQVVRTTANEDGLRTTKRIDIEERRRIDEGHIMRLMMIDVQGRTSIQ</sequence>
<dbReference type="EMBL" id="JAVRRR010000003">
    <property type="protein sequence ID" value="KAK5148554.1"/>
    <property type="molecule type" value="Genomic_DNA"/>
</dbReference>
<dbReference type="PANTHER" id="PTHR42791">
    <property type="entry name" value="GNAT FAMILY ACETYLTRANSFERASE"/>
    <property type="match status" value="1"/>
</dbReference>
<evidence type="ECO:0000313" key="2">
    <source>
        <dbReference type="Proteomes" id="UP001308179"/>
    </source>
</evidence>
<accession>A0ABR0LGT0</accession>
<dbReference type="InterPro" id="IPR052523">
    <property type="entry name" value="Trichothecene_AcTrans"/>
</dbReference>
<protein>
    <recommendedName>
        <fullName evidence="3">N-acetyltransferase domain-containing protein</fullName>
    </recommendedName>
</protein>
<dbReference type="InterPro" id="IPR016181">
    <property type="entry name" value="Acyl_CoA_acyltransferase"/>
</dbReference>
<comment type="caution">
    <text evidence="1">The sequence shown here is derived from an EMBL/GenBank/DDBJ whole genome shotgun (WGS) entry which is preliminary data.</text>
</comment>
<organism evidence="1 2">
    <name type="scientific">Rachicladosporium monterosium</name>
    <dbReference type="NCBI Taxonomy" id="1507873"/>
    <lineage>
        <taxon>Eukaryota</taxon>
        <taxon>Fungi</taxon>
        <taxon>Dikarya</taxon>
        <taxon>Ascomycota</taxon>
        <taxon>Pezizomycotina</taxon>
        <taxon>Dothideomycetes</taxon>
        <taxon>Dothideomycetidae</taxon>
        <taxon>Cladosporiales</taxon>
        <taxon>Cladosporiaceae</taxon>
        <taxon>Rachicladosporium</taxon>
    </lineage>
</organism>
<reference evidence="1 2" key="1">
    <citation type="submission" date="2023-08" db="EMBL/GenBank/DDBJ databases">
        <title>Black Yeasts Isolated from many extreme environments.</title>
        <authorList>
            <person name="Coleine C."/>
            <person name="Stajich J.E."/>
            <person name="Selbmann L."/>
        </authorList>
    </citation>
    <scope>NUCLEOTIDE SEQUENCE [LARGE SCALE GENOMIC DNA]</scope>
    <source>
        <strain evidence="1 2">CCFEE 5386</strain>
    </source>
</reference>
<keyword evidence="2" id="KW-1185">Reference proteome</keyword>
<evidence type="ECO:0008006" key="3">
    <source>
        <dbReference type="Google" id="ProtNLM"/>
    </source>
</evidence>